<feature type="compositionally biased region" description="Basic and acidic residues" evidence="1">
    <location>
        <begin position="113"/>
        <end position="138"/>
    </location>
</feature>
<gene>
    <name evidence="2" type="ordered locus">LOC_Os12g11440</name>
</gene>
<feature type="region of interest" description="Disordered" evidence="1">
    <location>
        <begin position="102"/>
        <end position="148"/>
    </location>
</feature>
<accession>Q2QVW2</accession>
<reference evidence="2" key="3">
    <citation type="submission" date="2006-01" db="EMBL/GenBank/DDBJ databases">
        <authorList>
            <person name="Buell R."/>
        </authorList>
    </citation>
    <scope>NUCLEOTIDE SEQUENCE</scope>
</reference>
<feature type="region of interest" description="Disordered" evidence="1">
    <location>
        <begin position="192"/>
        <end position="215"/>
    </location>
</feature>
<dbReference type="AlphaFoldDB" id="Q2QVW2"/>
<reference evidence="2" key="2">
    <citation type="submission" date="2005-04" db="EMBL/GenBank/DDBJ databases">
        <authorList>
            <person name="Buell C.R."/>
            <person name="Wing R.A."/>
            <person name="McCombie W.A."/>
            <person name="Ouyang S."/>
        </authorList>
    </citation>
    <scope>NUCLEOTIDE SEQUENCE</scope>
</reference>
<protein>
    <submittedName>
        <fullName evidence="2">Uncharacterized protein</fullName>
    </submittedName>
</protein>
<reference evidence="2" key="1">
    <citation type="journal article" date="2005" name="BMC Biol.">
        <title>The sequence of rice chromosomes 11 and 12, rich in disease resistance genes and recent gene duplications.</title>
        <authorList>
            <consortium name="The rice chromosomes 11 and 12 sequencing consortia"/>
        </authorList>
    </citation>
    <scope>NUCLEOTIDE SEQUENCE [LARGE SCALE GENOMIC DNA]</scope>
</reference>
<proteinExistence type="predicted"/>
<dbReference type="EMBL" id="DP000011">
    <property type="protein sequence ID" value="ABA96158.1"/>
    <property type="molecule type" value="Genomic_DNA"/>
</dbReference>
<evidence type="ECO:0000256" key="1">
    <source>
        <dbReference type="SAM" id="MobiDB-lite"/>
    </source>
</evidence>
<feature type="compositionally biased region" description="Basic and acidic residues" evidence="1">
    <location>
        <begin position="201"/>
        <end position="215"/>
    </location>
</feature>
<evidence type="ECO:0000313" key="2">
    <source>
        <dbReference type="EMBL" id="ABA96158.1"/>
    </source>
</evidence>
<organism evidence="2">
    <name type="scientific">Oryza sativa subsp. japonica</name>
    <name type="common">Rice</name>
    <dbReference type="NCBI Taxonomy" id="39947"/>
    <lineage>
        <taxon>Eukaryota</taxon>
        <taxon>Viridiplantae</taxon>
        <taxon>Streptophyta</taxon>
        <taxon>Embryophyta</taxon>
        <taxon>Tracheophyta</taxon>
        <taxon>Spermatophyta</taxon>
        <taxon>Magnoliopsida</taxon>
        <taxon>Liliopsida</taxon>
        <taxon>Poales</taxon>
        <taxon>Poaceae</taxon>
        <taxon>BOP clade</taxon>
        <taxon>Oryzoideae</taxon>
        <taxon>Oryzeae</taxon>
        <taxon>Oryzinae</taxon>
        <taxon>Oryza</taxon>
        <taxon>Oryza sativa</taxon>
    </lineage>
</organism>
<name>Q2QVW2_ORYSJ</name>
<sequence>MDGSGGRRRQKAVAARFLGGMVFRWWFWGGEADAGVRWGVATLWVAVARPGEAALASGKRLEAVEAAIARVHRGEGGSGVEGEDGVDAGARHDTEDLLAAAAQRGSDWSGGKRRLEARQRAAERGLARGERERARGGREGGGNGRGEHGGAFYSLGMAGSSPREARSAGDVGRLHGGGVGRLGVDFCGQSGGKGGGGGGRGVDRVNTRAGEGRRAGEVATWGRQHGGGWGDGRLGKKMTVANAGNFGNLKIHHAENSQTHSSVSLLISSLAKAKSKPSQTFRGTLQPWVLTGDALSSRRLLSPRVTNTIEDLLAMNSSAQRME</sequence>